<comment type="caution">
    <text evidence="7">The sequence shown here is derived from an EMBL/GenBank/DDBJ whole genome shotgun (WGS) entry which is preliminary data.</text>
</comment>
<dbReference type="Gene3D" id="3.40.190.10">
    <property type="entry name" value="Periplasmic binding protein-like II"/>
    <property type="match status" value="2"/>
</dbReference>
<dbReference type="InterPro" id="IPR018313">
    <property type="entry name" value="SBP_3_CS"/>
</dbReference>
<evidence type="ECO:0000256" key="2">
    <source>
        <dbReference type="ARBA" id="ARBA00010333"/>
    </source>
</evidence>
<dbReference type="PROSITE" id="PS51257">
    <property type="entry name" value="PROKAR_LIPOPROTEIN"/>
    <property type="match status" value="1"/>
</dbReference>
<evidence type="ECO:0000256" key="5">
    <source>
        <dbReference type="SAM" id="SignalP"/>
    </source>
</evidence>
<evidence type="ECO:0000256" key="3">
    <source>
        <dbReference type="ARBA" id="ARBA00022729"/>
    </source>
</evidence>
<evidence type="ECO:0000313" key="8">
    <source>
        <dbReference type="Proteomes" id="UP000297403"/>
    </source>
</evidence>
<accession>A0AAQ2HF60</accession>
<dbReference type="SUPFAM" id="SSF53850">
    <property type="entry name" value="Periplasmic binding protein-like II"/>
    <property type="match status" value="1"/>
</dbReference>
<reference evidence="7 8" key="1">
    <citation type="submission" date="2019-03" db="EMBL/GenBank/DDBJ databases">
        <title>Genomics of glacier-inhabiting Cryobacterium strains.</title>
        <authorList>
            <person name="Liu Q."/>
            <person name="Xin Y.-H."/>
        </authorList>
    </citation>
    <scope>NUCLEOTIDE SEQUENCE [LARGE SCALE GENOMIC DNA]</scope>
    <source>
        <strain evidence="8">TMT1-22</strain>
    </source>
</reference>
<name>A0AAQ2HF60_9MICO</name>
<dbReference type="PROSITE" id="PS01039">
    <property type="entry name" value="SBP_BACTERIAL_3"/>
    <property type="match status" value="1"/>
</dbReference>
<dbReference type="PANTHER" id="PTHR35936">
    <property type="entry name" value="MEMBRANE-BOUND LYTIC MUREIN TRANSGLYCOSYLASE F"/>
    <property type="match status" value="1"/>
</dbReference>
<gene>
    <name evidence="7" type="ORF">E3O49_11470</name>
</gene>
<dbReference type="GO" id="GO:0030313">
    <property type="term" value="C:cell envelope"/>
    <property type="evidence" value="ECO:0007669"/>
    <property type="project" value="UniProtKB-SubCell"/>
</dbReference>
<dbReference type="EMBL" id="SOFY01000062">
    <property type="protein sequence ID" value="TFC44686.1"/>
    <property type="molecule type" value="Genomic_DNA"/>
</dbReference>
<feature type="domain" description="Solute-binding protein family 3/N-terminal" evidence="6">
    <location>
        <begin position="56"/>
        <end position="275"/>
    </location>
</feature>
<keyword evidence="3 5" id="KW-0732">Signal</keyword>
<comment type="subcellular location">
    <subcellularLocation>
        <location evidence="1">Cell envelope</location>
    </subcellularLocation>
</comment>
<dbReference type="RefSeq" id="WP_134365526.1">
    <property type="nucleotide sequence ID" value="NZ_SOFY01000062.1"/>
</dbReference>
<organism evidence="7 8">
    <name type="scientific">Cryobacterium shii</name>
    <dbReference type="NCBI Taxonomy" id="1259235"/>
    <lineage>
        <taxon>Bacteria</taxon>
        <taxon>Bacillati</taxon>
        <taxon>Actinomycetota</taxon>
        <taxon>Actinomycetes</taxon>
        <taxon>Micrococcales</taxon>
        <taxon>Microbacteriaceae</taxon>
        <taxon>Cryobacterium</taxon>
    </lineage>
</organism>
<keyword evidence="8" id="KW-1185">Reference proteome</keyword>
<evidence type="ECO:0000256" key="1">
    <source>
        <dbReference type="ARBA" id="ARBA00004196"/>
    </source>
</evidence>
<dbReference type="AlphaFoldDB" id="A0AAQ2HF60"/>
<evidence type="ECO:0000256" key="4">
    <source>
        <dbReference type="RuleBase" id="RU003744"/>
    </source>
</evidence>
<evidence type="ECO:0000259" key="6">
    <source>
        <dbReference type="SMART" id="SM00062"/>
    </source>
</evidence>
<feature type="chain" id="PRO_5043026358" evidence="5">
    <location>
        <begin position="32"/>
        <end position="277"/>
    </location>
</feature>
<dbReference type="SMART" id="SM00062">
    <property type="entry name" value="PBPb"/>
    <property type="match status" value="1"/>
</dbReference>
<evidence type="ECO:0000313" key="7">
    <source>
        <dbReference type="EMBL" id="TFC44686.1"/>
    </source>
</evidence>
<dbReference type="Proteomes" id="UP000297403">
    <property type="component" value="Unassembled WGS sequence"/>
</dbReference>
<protein>
    <submittedName>
        <fullName evidence="7">Transporter substrate-binding domain-containing protein</fullName>
    </submittedName>
</protein>
<dbReference type="InterPro" id="IPR001638">
    <property type="entry name" value="Solute-binding_3/MltF_N"/>
</dbReference>
<proteinExistence type="inferred from homology"/>
<feature type="signal peptide" evidence="5">
    <location>
        <begin position="1"/>
        <end position="31"/>
    </location>
</feature>
<dbReference type="Pfam" id="PF00497">
    <property type="entry name" value="SBP_bac_3"/>
    <property type="match status" value="1"/>
</dbReference>
<dbReference type="PANTHER" id="PTHR35936:SF19">
    <property type="entry name" value="AMINO-ACID-BINDING PROTEIN YXEM-RELATED"/>
    <property type="match status" value="1"/>
</dbReference>
<comment type="similarity">
    <text evidence="2 4">Belongs to the bacterial solute-binding protein 3 family.</text>
</comment>
<sequence>MTKRHQLSAMHRRILGATMAATLLVSLSACAPTAAGADAASAADKPKSVSVVASGKLTCAMSGEYRPFNFYDESNKLVGFDVDVCTAVAKELGLEAAPVTGAFNTLIAGLVGNRYDAIIGSMASTDERKKEVDFSDPYYSTGAQLFVAKGSSIKDVTGLKDAKVGVALGTTFEEFAHGLDGVGEVKTYQADIDALRDLEAGRVDAVITQGFMGRFLAKSAGLKAEAVGDVLFPDVASIPVSKDNPKLLSAINAALKTMHDDGTYKKISMKWFATDIS</sequence>